<dbReference type="AlphaFoldDB" id="A0A0G4GCT8"/>
<gene>
    <name evidence="1" type="ORF">Cvel_21204</name>
</gene>
<name>A0A0G4GCT8_9ALVE</name>
<accession>A0A0G4GCT8</accession>
<dbReference type="VEuPathDB" id="CryptoDB:Cvel_21204"/>
<dbReference type="PhylomeDB" id="A0A0G4GCT8"/>
<proteinExistence type="predicted"/>
<dbReference type="EMBL" id="CDMZ01001069">
    <property type="protein sequence ID" value="CEM26618.1"/>
    <property type="molecule type" value="Genomic_DNA"/>
</dbReference>
<sequence>MGHVCWWERQVEREGEGKGPLALSCRVQRMKRLRKTPSLLSVCCGVDRAGQIEMMEMTGKILLIEVEATRALLQMILHTTHLQAVILEETGAGELMRKETEMAGGTCPPDLLKLYIMASPLGRGPASVSLLTDDRRDRLGEGMSPGTTETTKEGQSLLPRGVEGISQNRRIGRLTLRAQIGPGLLKEPPSKRGEFWVQLCWSSPCTTVSR</sequence>
<protein>
    <submittedName>
        <fullName evidence="1">Uncharacterized protein</fullName>
    </submittedName>
</protein>
<reference evidence="1" key="1">
    <citation type="submission" date="2014-11" db="EMBL/GenBank/DDBJ databases">
        <authorList>
            <person name="Otto D Thomas"/>
            <person name="Naeem Raeece"/>
        </authorList>
    </citation>
    <scope>NUCLEOTIDE SEQUENCE</scope>
</reference>
<evidence type="ECO:0000313" key="1">
    <source>
        <dbReference type="EMBL" id="CEM26618.1"/>
    </source>
</evidence>
<organism evidence="1">
    <name type="scientific">Chromera velia CCMP2878</name>
    <dbReference type="NCBI Taxonomy" id="1169474"/>
    <lineage>
        <taxon>Eukaryota</taxon>
        <taxon>Sar</taxon>
        <taxon>Alveolata</taxon>
        <taxon>Colpodellida</taxon>
        <taxon>Chromeraceae</taxon>
        <taxon>Chromera</taxon>
    </lineage>
</organism>